<dbReference type="Proteomes" id="UP000002499">
    <property type="component" value="Unassembled WGS sequence"/>
</dbReference>
<feature type="region of interest" description="Disordered" evidence="1">
    <location>
        <begin position="300"/>
        <end position="565"/>
    </location>
</feature>
<feature type="compositionally biased region" description="Basic and acidic residues" evidence="1">
    <location>
        <begin position="1454"/>
        <end position="1481"/>
    </location>
</feature>
<feature type="compositionally biased region" description="Basic residues" evidence="1">
    <location>
        <begin position="617"/>
        <end position="626"/>
    </location>
</feature>
<gene>
    <name evidence="2" type="ORF">MAC_07286</name>
</gene>
<dbReference type="GO" id="GO:0003677">
    <property type="term" value="F:DNA binding"/>
    <property type="evidence" value="ECO:0007669"/>
    <property type="project" value="UniProtKB-KW"/>
</dbReference>
<feature type="region of interest" description="Disordered" evidence="1">
    <location>
        <begin position="1176"/>
        <end position="1511"/>
    </location>
</feature>
<feature type="compositionally biased region" description="Acidic residues" evidence="1">
    <location>
        <begin position="44"/>
        <end position="65"/>
    </location>
</feature>
<feature type="compositionally biased region" description="Low complexity" evidence="1">
    <location>
        <begin position="836"/>
        <end position="849"/>
    </location>
</feature>
<feature type="compositionally biased region" description="Low complexity" evidence="1">
    <location>
        <begin position="1415"/>
        <end position="1428"/>
    </location>
</feature>
<feature type="compositionally biased region" description="Acidic residues" evidence="1">
    <location>
        <begin position="979"/>
        <end position="990"/>
    </location>
</feature>
<keyword evidence="3" id="KW-1185">Reference proteome</keyword>
<dbReference type="InterPro" id="IPR009072">
    <property type="entry name" value="Histone-fold"/>
</dbReference>
<dbReference type="OMA" id="NGHIENM"/>
<dbReference type="PANTHER" id="PTHR15992">
    <property type="entry name" value="HOLLIDAY JUNCTION RECOGNITION PROTEIN"/>
    <property type="match status" value="1"/>
</dbReference>
<feature type="region of interest" description="Disordered" evidence="1">
    <location>
        <begin position="603"/>
        <end position="666"/>
    </location>
</feature>
<evidence type="ECO:0000313" key="2">
    <source>
        <dbReference type="EMBL" id="EFY86688.1"/>
    </source>
</evidence>
<proteinExistence type="predicted"/>
<feature type="compositionally biased region" description="Basic and acidic residues" evidence="1">
    <location>
        <begin position="1283"/>
        <end position="1295"/>
    </location>
</feature>
<dbReference type="Pfam" id="PF10384">
    <property type="entry name" value="Scm3"/>
    <property type="match status" value="1"/>
</dbReference>
<evidence type="ECO:0000313" key="3">
    <source>
        <dbReference type="Proteomes" id="UP000002499"/>
    </source>
</evidence>
<feature type="compositionally biased region" description="Basic and acidic residues" evidence="1">
    <location>
        <begin position="464"/>
        <end position="473"/>
    </location>
</feature>
<keyword evidence="2" id="KW-0238">DNA-binding</keyword>
<feature type="compositionally biased region" description="Basic and acidic residues" evidence="1">
    <location>
        <begin position="364"/>
        <end position="373"/>
    </location>
</feature>
<feature type="compositionally biased region" description="Basic and acidic residues" evidence="1">
    <location>
        <begin position="137"/>
        <end position="152"/>
    </location>
</feature>
<feature type="compositionally biased region" description="Polar residues" evidence="1">
    <location>
        <begin position="496"/>
        <end position="510"/>
    </location>
</feature>
<accession>E9EBN8</accession>
<dbReference type="EMBL" id="GL698541">
    <property type="protein sequence ID" value="EFY86688.1"/>
    <property type="molecule type" value="Genomic_DNA"/>
</dbReference>
<dbReference type="InParanoid" id="E9EBN8"/>
<reference evidence="2 3" key="1">
    <citation type="journal article" date="2011" name="PLoS Genet.">
        <title>Genome sequencing and comparative transcriptomics of the model entomopathogenic fungi Metarhizium anisopliae and M. acridum.</title>
        <authorList>
            <person name="Gao Q."/>
            <person name="Jin K."/>
            <person name="Ying S.H."/>
            <person name="Zhang Y."/>
            <person name="Xiao G."/>
            <person name="Shang Y."/>
            <person name="Duan Z."/>
            <person name="Hu X."/>
            <person name="Xie X.Q."/>
            <person name="Zhou G."/>
            <person name="Peng G."/>
            <person name="Luo Z."/>
            <person name="Huang W."/>
            <person name="Wang B."/>
            <person name="Fang W."/>
            <person name="Wang S."/>
            <person name="Zhong Y."/>
            <person name="Ma L.J."/>
            <person name="St Leger R.J."/>
            <person name="Zhao G.P."/>
            <person name="Pei Y."/>
            <person name="Feng M.G."/>
            <person name="Xia Y."/>
            <person name="Wang C."/>
        </authorList>
    </citation>
    <scope>NUCLEOTIDE SEQUENCE [LARGE SCALE GENOMIC DNA]</scope>
    <source>
        <strain evidence="2 3">CQMa 102</strain>
    </source>
</reference>
<dbReference type="OrthoDB" id="2420608at2759"/>
<feature type="compositionally biased region" description="Pro residues" evidence="1">
    <location>
        <begin position="1009"/>
        <end position="1018"/>
    </location>
</feature>
<dbReference type="eggNOG" id="ENOG502SCHT">
    <property type="taxonomic scope" value="Eukaryota"/>
</dbReference>
<name>E9EBN8_METAQ</name>
<protein>
    <submittedName>
        <fullName evidence="2">Myb-like DNA-binding domain protein</fullName>
    </submittedName>
</protein>
<dbReference type="PRINTS" id="PR00929">
    <property type="entry name" value="ATHOOK"/>
</dbReference>
<feature type="region of interest" description="Disordered" evidence="1">
    <location>
        <begin position="831"/>
        <end position="880"/>
    </location>
</feature>
<feature type="compositionally biased region" description="Polar residues" evidence="1">
    <location>
        <begin position="1268"/>
        <end position="1279"/>
    </location>
</feature>
<dbReference type="Gene3D" id="1.10.20.10">
    <property type="entry name" value="Histone, subunit A"/>
    <property type="match status" value="1"/>
</dbReference>
<feature type="region of interest" description="Disordered" evidence="1">
    <location>
        <begin position="137"/>
        <end position="227"/>
    </location>
</feature>
<organism evidence="3">
    <name type="scientific">Metarhizium acridum (strain CQMa 102)</name>
    <dbReference type="NCBI Taxonomy" id="655827"/>
    <lineage>
        <taxon>Eukaryota</taxon>
        <taxon>Fungi</taxon>
        <taxon>Dikarya</taxon>
        <taxon>Ascomycota</taxon>
        <taxon>Pezizomycotina</taxon>
        <taxon>Sordariomycetes</taxon>
        <taxon>Hypocreomycetidae</taxon>
        <taxon>Hypocreales</taxon>
        <taxon>Clavicipitaceae</taxon>
        <taxon>Metarhizium</taxon>
    </lineage>
</organism>
<feature type="region of interest" description="Disordered" evidence="1">
    <location>
        <begin position="30"/>
        <end position="83"/>
    </location>
</feature>
<feature type="compositionally biased region" description="Polar residues" evidence="1">
    <location>
        <begin position="633"/>
        <end position="651"/>
    </location>
</feature>
<feature type="compositionally biased region" description="Low complexity" evidence="1">
    <location>
        <begin position="485"/>
        <end position="495"/>
    </location>
</feature>
<dbReference type="GO" id="GO:0005634">
    <property type="term" value="C:nucleus"/>
    <property type="evidence" value="ECO:0007669"/>
    <property type="project" value="InterPro"/>
</dbReference>
<dbReference type="PANTHER" id="PTHR15992:SF5">
    <property type="entry name" value="HOLLIDAY JUNCTION RECOGNITION PROTEIN"/>
    <property type="match status" value="1"/>
</dbReference>
<sequence length="1523" mass="167950">MTVEGERLQDRDELVTVRTRKRCYRAMMEPPVKRRRLGEHPQLWDDDADGDDEEWEEYDEDDDKDNGEAAPEQREGSVEQDDGYQLAIEKAYADNRFRATMVHIFRKYGRDFEGIGDEIDLSTGEIVVNNGHIENMRNEVDVGDVPRSHNGDTDDDDDHHHHHHEEEEEEEEEDYDNDDDGILLEDLPDDESGQYYSRKQGACDSLEDDDASQCWTSDADDAEPTPGNMQLQRLQQSFSPDSVDAIPGYNPKNNGGSGLMSGLYGGGGLRYASALGEFGASPLALGPWDMLPQAQERYEFPKQDGSSSIWAPDYRFNDNEPDQRPSVRARLGPSRMRPKAKKPKALSLPWVGNGEVVPGGSHKRPGDVPEQHYHNSSNRKQMMPLGNLSWVETMEESDTIDDAVFSAEEVPMSSDTGDTTDDVPQPKPNTASEPTLRIIPDSQDSYASLGNQPTQSSAKSKPPQPHEPKHRDFNSACVLSDDESPLYSSLLGSSSTTDPTKSARALSNASAVPASDVNADGTVVKRGRGRPRKYPPGYRPPRTYQRKPKAPLPELPGLTRPLTVPTMSNMSFVPTMTTAPTIQPTTQPIMQQTVQPTIQPNMQPKTQQIRTETVPGVKRKRGRPRKYPLPGTMPQQTPKSPTEKQSQQPASQGPFPHTFQPGFQQQGFQYPFNPLFQQPLFQFPQQTAYQPWHSLQQSYIQHPIFQFQQQIAQQPMQQLWQQPMVPYRSAQSQSPSQPVKKKRGRPRKYPVKFDSVYPGYVMNRKRSASKKIYEGLPSHQQLPGLQNSMTALLSGQSGRMMISEDAWYGVARQLAQDIACLQGGSLFSSQFQAGPSSSIKKTSQSSSKKAGQPEPGSSTSPEADDEPHSSHIEHGVPIQDERVVTDQEFVNLPSIDRNVLDPALGDRPPAEFDMFGNASLEPPPFGSDMIDPALIDPALTGEASTGLSTAESGTTEPARTSMEPDTFDPACIDPALLIEDSDSPMEDDDGGFVVMQSPPRSVTGGAQPTPSPPSPPPSIRKSSPWKGKDRCTPSPAPEHNVDSHTPTSLESAKASTPVRHELDNFDLPSSPEPFNPRITVRDAPEKEPISKPEKAIDQPPSIVIQGGSDFDGSHENSGQACAAATEYPAEIPLTGTVDTSIKLVAKEQESLASNEEPLDSAATSVEVVPKIVDSCQRLDNKSEKSEQPVLQPPQRTERYEDGQVQTLAHANPSPKKITTPRTPEPPKAVEITNQTPAKFSERRSPKVPRSAERCTPIFLESPIFVKSPTRSPPKTQSPLKRQHTIERRTMGELKKAILQPRQRAPPPKQAQKPMLKLVELESGRSSITTKSRTKLPDVPVGNPSKISRIGRSPVSEPTMSKSSVSNSAECKILLSQGKASTAMKKPNSRRSLLSLVSGEGNNQDIDDEVDELGNSVKSKSSSSTKSNSILPTNVSQDKKLKSTAEARQTQQNSLREKSQKDQQPQEEKLPKDKDKGKEKENGKKKKRRNVDGSRSKSGSTSGRGKECGVDGYTCNRDFCFTCL</sequence>
<feature type="compositionally biased region" description="Polar residues" evidence="1">
    <location>
        <begin position="942"/>
        <end position="958"/>
    </location>
</feature>
<feature type="region of interest" description="Disordered" evidence="1">
    <location>
        <begin position="938"/>
        <end position="1121"/>
    </location>
</feature>
<feature type="compositionally biased region" description="Acidic residues" evidence="1">
    <location>
        <begin position="166"/>
        <end position="192"/>
    </location>
</feature>
<feature type="region of interest" description="Disordered" evidence="1">
    <location>
        <begin position="726"/>
        <end position="747"/>
    </location>
</feature>
<evidence type="ECO:0000256" key="1">
    <source>
        <dbReference type="SAM" id="MobiDB-lite"/>
    </source>
</evidence>
<dbReference type="SMART" id="SM00384">
    <property type="entry name" value="AT_hook"/>
    <property type="match status" value="3"/>
</dbReference>
<feature type="compositionally biased region" description="Basic and acidic residues" evidence="1">
    <location>
        <begin position="1176"/>
        <end position="1186"/>
    </location>
</feature>
<feature type="compositionally biased region" description="Low complexity" evidence="1">
    <location>
        <begin position="652"/>
        <end position="666"/>
    </location>
</feature>
<feature type="compositionally biased region" description="Basic and acidic residues" evidence="1">
    <location>
        <begin position="866"/>
        <end position="880"/>
    </location>
</feature>
<feature type="compositionally biased region" description="Basic and acidic residues" evidence="1">
    <location>
        <begin position="315"/>
        <end position="325"/>
    </location>
</feature>
<dbReference type="GO" id="GO:0046982">
    <property type="term" value="F:protein heterodimerization activity"/>
    <property type="evidence" value="ECO:0007669"/>
    <property type="project" value="InterPro"/>
</dbReference>
<feature type="compositionally biased region" description="Polar residues" evidence="1">
    <location>
        <begin position="1043"/>
        <end position="1054"/>
    </location>
</feature>
<feature type="compositionally biased region" description="Polar residues" evidence="1">
    <location>
        <begin position="1355"/>
        <end position="1368"/>
    </location>
</feature>
<dbReference type="GO" id="GO:0042393">
    <property type="term" value="F:histone binding"/>
    <property type="evidence" value="ECO:0007669"/>
    <property type="project" value="InterPro"/>
</dbReference>
<dbReference type="InterPro" id="IPR018465">
    <property type="entry name" value="Scm3/HJURP"/>
</dbReference>
<feature type="compositionally biased region" description="Basic and acidic residues" evidence="1">
    <location>
        <begin position="1239"/>
        <end position="1252"/>
    </location>
</feature>
<dbReference type="HOGENOM" id="CLU_249969_0_0_1"/>
<feature type="compositionally biased region" description="Polar residues" evidence="1">
    <location>
        <begin position="442"/>
        <end position="459"/>
    </location>
</feature>
<feature type="compositionally biased region" description="Basic and acidic residues" evidence="1">
    <location>
        <begin position="1079"/>
        <end position="1096"/>
    </location>
</feature>
<dbReference type="InterPro" id="IPR017956">
    <property type="entry name" value="AT_hook_DNA-bd_motif"/>
</dbReference>